<organism evidence="1 2">
    <name type="scientific">Microvirga lotononidis</name>
    <dbReference type="NCBI Taxonomy" id="864069"/>
    <lineage>
        <taxon>Bacteria</taxon>
        <taxon>Pseudomonadati</taxon>
        <taxon>Pseudomonadota</taxon>
        <taxon>Alphaproteobacteria</taxon>
        <taxon>Hyphomicrobiales</taxon>
        <taxon>Methylobacteriaceae</taxon>
        <taxon>Microvirga</taxon>
    </lineage>
</organism>
<evidence type="ECO:0000313" key="2">
    <source>
        <dbReference type="Proteomes" id="UP000003947"/>
    </source>
</evidence>
<name>I4YP24_9HYPH</name>
<dbReference type="PATRIC" id="fig|864069.3.peg.6897"/>
<reference evidence="1 2" key="1">
    <citation type="submission" date="2012-02" db="EMBL/GenBank/DDBJ databases">
        <title>Improved High-Quality Draft sequence of Microvirga sp. WSM3557.</title>
        <authorList>
            <consortium name="US DOE Joint Genome Institute"/>
            <person name="Lucas S."/>
            <person name="Han J."/>
            <person name="Lapidus A."/>
            <person name="Cheng J.-F."/>
            <person name="Goodwin L."/>
            <person name="Pitluck S."/>
            <person name="Peters L."/>
            <person name="Zhang X."/>
            <person name="Detter J.C."/>
            <person name="Han C."/>
            <person name="Tapia R."/>
            <person name="Land M."/>
            <person name="Hauser L."/>
            <person name="Kyrpides N."/>
            <person name="Ivanova N."/>
            <person name="Pagani I."/>
            <person name="Brau L."/>
            <person name="Yates R."/>
            <person name="O'Hara G."/>
            <person name="Rui T."/>
            <person name="Howieson J."/>
            <person name="Reeve W."/>
            <person name="Woyke T."/>
        </authorList>
    </citation>
    <scope>NUCLEOTIDE SEQUENCE [LARGE SCALE GENOMIC DNA]</scope>
    <source>
        <strain evidence="1 2">WSM3557</strain>
    </source>
</reference>
<gene>
    <name evidence="1" type="ORF">MicloDRAFT_00064430</name>
</gene>
<keyword evidence="2" id="KW-1185">Reference proteome</keyword>
<dbReference type="AlphaFoldDB" id="I4YP24"/>
<dbReference type="Proteomes" id="UP000003947">
    <property type="component" value="Unassembled WGS sequence"/>
</dbReference>
<accession>I4YP24</accession>
<dbReference type="HOGENOM" id="CLU_2538796_0_0_5"/>
<sequence length="83" mass="9070">MSKKQPLQYLPTLCDVHRKLGGTVAIARLTGKSAGSISNAKRRGFYPRDAYAVMRDELERLGSQAPASLWRQVEPLQNTGAAA</sequence>
<dbReference type="STRING" id="864069.MicloDRAFT_00064430"/>
<dbReference type="EMBL" id="JH660647">
    <property type="protein sequence ID" value="EIM25716.1"/>
    <property type="molecule type" value="Genomic_DNA"/>
</dbReference>
<dbReference type="RefSeq" id="WP_009494197.1">
    <property type="nucleotide sequence ID" value="NZ_CP141048.1"/>
</dbReference>
<proteinExistence type="predicted"/>
<evidence type="ECO:0000313" key="1">
    <source>
        <dbReference type="EMBL" id="EIM25716.1"/>
    </source>
</evidence>
<protein>
    <submittedName>
        <fullName evidence="1">Uncharacterized protein</fullName>
    </submittedName>
</protein>